<comment type="caution">
    <text evidence="1">The sequence shown here is derived from an EMBL/GenBank/DDBJ whole genome shotgun (WGS) entry which is preliminary data.</text>
</comment>
<organism evidence="1 2">
    <name type="scientific">Batillaria attramentaria</name>
    <dbReference type="NCBI Taxonomy" id="370345"/>
    <lineage>
        <taxon>Eukaryota</taxon>
        <taxon>Metazoa</taxon>
        <taxon>Spiralia</taxon>
        <taxon>Lophotrochozoa</taxon>
        <taxon>Mollusca</taxon>
        <taxon>Gastropoda</taxon>
        <taxon>Caenogastropoda</taxon>
        <taxon>Sorbeoconcha</taxon>
        <taxon>Cerithioidea</taxon>
        <taxon>Batillariidae</taxon>
        <taxon>Batillaria</taxon>
    </lineage>
</organism>
<proteinExistence type="predicted"/>
<keyword evidence="2" id="KW-1185">Reference proteome</keyword>
<dbReference type="AlphaFoldDB" id="A0ABD0L6Z1"/>
<name>A0ABD0L6Z1_9CAEN</name>
<gene>
    <name evidence="1" type="ORF">BaRGS_00013799</name>
</gene>
<accession>A0ABD0L6Z1</accession>
<dbReference type="EMBL" id="JACVVK020000079">
    <property type="protein sequence ID" value="KAK7494920.1"/>
    <property type="molecule type" value="Genomic_DNA"/>
</dbReference>
<sequence length="91" mass="10004">MRQALVEFHCTIHFSPGDPLIVEFTKTSRVAQTTLKDTASLPPADTRHTCLQTPPLLLKKSLAPAQYGDIGRNLLLRMFAVLPMSTSAGRL</sequence>
<reference evidence="1 2" key="1">
    <citation type="journal article" date="2023" name="Sci. Data">
        <title>Genome assembly of the Korean intertidal mud-creeper Batillaria attramentaria.</title>
        <authorList>
            <person name="Patra A.K."/>
            <person name="Ho P.T."/>
            <person name="Jun S."/>
            <person name="Lee S.J."/>
            <person name="Kim Y."/>
            <person name="Won Y.J."/>
        </authorList>
    </citation>
    <scope>NUCLEOTIDE SEQUENCE [LARGE SCALE GENOMIC DNA]</scope>
    <source>
        <strain evidence="1">Wonlab-2016</strain>
    </source>
</reference>
<evidence type="ECO:0000313" key="1">
    <source>
        <dbReference type="EMBL" id="KAK7494920.1"/>
    </source>
</evidence>
<dbReference type="Proteomes" id="UP001519460">
    <property type="component" value="Unassembled WGS sequence"/>
</dbReference>
<evidence type="ECO:0000313" key="2">
    <source>
        <dbReference type="Proteomes" id="UP001519460"/>
    </source>
</evidence>
<protein>
    <submittedName>
        <fullName evidence="1">Uncharacterized protein</fullName>
    </submittedName>
</protein>